<dbReference type="STRING" id="3750.A0A498K6E2"/>
<protein>
    <recommendedName>
        <fullName evidence="3">HAT C-terminal dimerisation domain-containing protein</fullName>
    </recommendedName>
</protein>
<dbReference type="PANTHER" id="PTHR11697">
    <property type="entry name" value="GENERAL TRANSCRIPTION FACTOR 2-RELATED ZINC FINGER PROTEIN"/>
    <property type="match status" value="1"/>
</dbReference>
<dbReference type="Proteomes" id="UP000290289">
    <property type="component" value="Chromosome 3"/>
</dbReference>
<dbReference type="AlphaFoldDB" id="A0A498K6E2"/>
<sequence length="117" mass="13474">MELTLLENELKNYISGMHLHNKFSELKGISSLAQKLVETKRDRQYPLVKLAIISPIASLATASIERAYSMMNNVKNQPHNRMGGHWLNDSLFVYIENDIFNYENTLWTIINGSTIDF</sequence>
<keyword evidence="2" id="KW-1185">Reference proteome</keyword>
<evidence type="ECO:0000313" key="1">
    <source>
        <dbReference type="EMBL" id="RXI02956.1"/>
    </source>
</evidence>
<accession>A0A498K6E2</accession>
<evidence type="ECO:0000313" key="2">
    <source>
        <dbReference type="Proteomes" id="UP000290289"/>
    </source>
</evidence>
<dbReference type="PANTHER" id="PTHR11697:SF230">
    <property type="entry name" value="ZINC FINGER, MYM DOMAIN CONTAINING 1"/>
    <property type="match status" value="1"/>
</dbReference>
<dbReference type="InterPro" id="IPR055298">
    <property type="entry name" value="AtLOH3-like"/>
</dbReference>
<reference evidence="1 2" key="1">
    <citation type="submission" date="2018-10" db="EMBL/GenBank/DDBJ databases">
        <title>A high-quality apple genome assembly.</title>
        <authorList>
            <person name="Hu J."/>
        </authorList>
    </citation>
    <scope>NUCLEOTIDE SEQUENCE [LARGE SCALE GENOMIC DNA]</scope>
    <source>
        <strain evidence="2">cv. HFTH1</strain>
        <tissue evidence="1">Young leaf</tissue>
    </source>
</reference>
<proteinExistence type="predicted"/>
<gene>
    <name evidence="1" type="ORF">DVH24_003034</name>
</gene>
<organism evidence="1 2">
    <name type="scientific">Malus domestica</name>
    <name type="common">Apple</name>
    <name type="synonym">Pyrus malus</name>
    <dbReference type="NCBI Taxonomy" id="3750"/>
    <lineage>
        <taxon>Eukaryota</taxon>
        <taxon>Viridiplantae</taxon>
        <taxon>Streptophyta</taxon>
        <taxon>Embryophyta</taxon>
        <taxon>Tracheophyta</taxon>
        <taxon>Spermatophyta</taxon>
        <taxon>Magnoliopsida</taxon>
        <taxon>eudicotyledons</taxon>
        <taxon>Gunneridae</taxon>
        <taxon>Pentapetalae</taxon>
        <taxon>rosids</taxon>
        <taxon>fabids</taxon>
        <taxon>Rosales</taxon>
        <taxon>Rosaceae</taxon>
        <taxon>Amygdaloideae</taxon>
        <taxon>Maleae</taxon>
        <taxon>Malus</taxon>
    </lineage>
</organism>
<dbReference type="EMBL" id="RDQH01000329">
    <property type="protein sequence ID" value="RXI02956.1"/>
    <property type="molecule type" value="Genomic_DNA"/>
</dbReference>
<comment type="caution">
    <text evidence="1">The sequence shown here is derived from an EMBL/GenBank/DDBJ whole genome shotgun (WGS) entry which is preliminary data.</text>
</comment>
<evidence type="ECO:0008006" key="3">
    <source>
        <dbReference type="Google" id="ProtNLM"/>
    </source>
</evidence>
<name>A0A498K6E2_MALDO</name>